<protein>
    <recommendedName>
        <fullName evidence="3">Zinc-finger domain-containing protein</fullName>
    </recommendedName>
</protein>
<dbReference type="STRING" id="1454201.NMS_1929"/>
<gene>
    <name evidence="1" type="ORF">NMS_1929</name>
</gene>
<evidence type="ECO:0000313" key="1">
    <source>
        <dbReference type="EMBL" id="BAO55938.1"/>
    </source>
</evidence>
<accession>W8VW17</accession>
<evidence type="ECO:0000313" key="2">
    <source>
        <dbReference type="Proteomes" id="UP000031760"/>
    </source>
</evidence>
<dbReference type="RefSeq" id="WP_041496453.1">
    <property type="nucleotide sequence ID" value="NZ_AP014548.1"/>
</dbReference>
<dbReference type="Proteomes" id="UP000031760">
    <property type="component" value="Chromosome"/>
</dbReference>
<organism evidence="1 2">
    <name type="scientific">Nonlabens marinus S1-08</name>
    <dbReference type="NCBI Taxonomy" id="1454201"/>
    <lineage>
        <taxon>Bacteria</taxon>
        <taxon>Pseudomonadati</taxon>
        <taxon>Bacteroidota</taxon>
        <taxon>Flavobacteriia</taxon>
        <taxon>Flavobacteriales</taxon>
        <taxon>Flavobacteriaceae</taxon>
        <taxon>Nonlabens</taxon>
    </lineage>
</organism>
<proteinExistence type="predicted"/>
<dbReference type="KEGG" id="nmf:NMS_1929"/>
<dbReference type="AlphaFoldDB" id="W8VW17"/>
<dbReference type="OrthoDB" id="1262821at2"/>
<keyword evidence="2" id="KW-1185">Reference proteome</keyword>
<dbReference type="HOGENOM" id="CLU_193612_0_0_10"/>
<dbReference type="EMBL" id="AP014548">
    <property type="protein sequence ID" value="BAO55938.1"/>
    <property type="molecule type" value="Genomic_DNA"/>
</dbReference>
<sequence>MIARLFINCDDAHVLSTRDQYRDLNSKEKFRLKLHNSHCPGCRDFNKNNDVFTKKMNRLKWVRLTDDQKELIKNRLKEELGR</sequence>
<evidence type="ECO:0008006" key="3">
    <source>
        <dbReference type="Google" id="ProtNLM"/>
    </source>
</evidence>
<reference evidence="1 2" key="1">
    <citation type="journal article" date="2014" name="Proc. Natl. Acad. Sci. U.S.A.">
        <title>Functional characterization of flavobacteria rhodopsins reveals a unique class of light-driven chloride pump in bacteria.</title>
        <authorList>
            <person name="Yoshizawa S."/>
            <person name="Kumagai Y."/>
            <person name="Kim H."/>
            <person name="Ogura Y."/>
            <person name="Hayashi T."/>
            <person name="Iwasaki W."/>
            <person name="DeLong E.F."/>
            <person name="Kogure K."/>
        </authorList>
    </citation>
    <scope>NUCLEOTIDE SEQUENCE [LARGE SCALE GENOMIC DNA]</scope>
    <source>
        <strain evidence="1 2">S1-08</strain>
    </source>
</reference>
<name>W8VW17_9FLAO</name>